<name>A0A9N9VX93_9HYPO</name>
<dbReference type="GO" id="GO:0022857">
    <property type="term" value="F:transmembrane transporter activity"/>
    <property type="evidence" value="ECO:0007669"/>
    <property type="project" value="InterPro"/>
</dbReference>
<evidence type="ECO:0000313" key="6">
    <source>
        <dbReference type="Proteomes" id="UP000696573"/>
    </source>
</evidence>
<feature type="transmembrane region" description="Helical" evidence="3">
    <location>
        <begin position="109"/>
        <end position="132"/>
    </location>
</feature>
<protein>
    <recommendedName>
        <fullName evidence="4">Major facilitator superfamily (MFS) profile domain-containing protein</fullName>
    </recommendedName>
</protein>
<feature type="transmembrane region" description="Helical" evidence="3">
    <location>
        <begin position="368"/>
        <end position="391"/>
    </location>
</feature>
<gene>
    <name evidence="5" type="ORF">CRHIZ90672A_00015434</name>
</gene>
<evidence type="ECO:0000259" key="4">
    <source>
        <dbReference type="PROSITE" id="PS50850"/>
    </source>
</evidence>
<dbReference type="Proteomes" id="UP000696573">
    <property type="component" value="Unassembled WGS sequence"/>
</dbReference>
<dbReference type="PANTHER" id="PTHR11360:SF234">
    <property type="entry name" value="MFS-TYPE TRANSPORTER DBAD-RELATED"/>
    <property type="match status" value="1"/>
</dbReference>
<dbReference type="PROSITE" id="PS50850">
    <property type="entry name" value="MFS"/>
    <property type="match status" value="1"/>
</dbReference>
<evidence type="ECO:0000256" key="3">
    <source>
        <dbReference type="SAM" id="Phobius"/>
    </source>
</evidence>
<feature type="domain" description="Major facilitator superfamily (MFS) profile" evidence="4">
    <location>
        <begin position="240"/>
        <end position="431"/>
    </location>
</feature>
<sequence length="431" mass="45432">MPAVKSTNLNANLDVVTLHSTAKVVASTLSEPPDGGLTAWLNVVGSFFLVFNTWGIINAFGAYQTYYSSGDLFSASSSSVSWIGSIETCLLLTTGFLSGPFFDRGGLQTLLVTGCFLIVFGHMMLSICKTYWQVMMAQGVVIGLGTGCLFVPCVAILPQYFKLRMGLASGLAIGGSSIGGIIYPIVFYRLLDNIGFPWAVRTVGFIALATLIVPISLLRMRVKPAKARTLVDWSAFKDADFVSLVAVGFLAYTGLFVLLFYISLFAADSMITDVSLAFYLVAIFNAGSFVGRTVPNALADKTGPFDIISAGAFLVSVFELCMIAVDNQAGLIALSVVAGIFSGILIGILPLCFITLTTDKSKIGTRVGMGFALLSLGVLCGGPGAGAILGLNEGSNWTGVWVFAGVVTCVSGLGFLALRIKVYGMKSILKA</sequence>
<keyword evidence="3" id="KW-1133">Transmembrane helix</keyword>
<feature type="transmembrane region" description="Helical" evidence="3">
    <location>
        <begin position="39"/>
        <end position="60"/>
    </location>
</feature>
<keyword evidence="6" id="KW-1185">Reference proteome</keyword>
<dbReference type="AlphaFoldDB" id="A0A9N9VX93"/>
<reference evidence="5" key="1">
    <citation type="submission" date="2021-10" db="EMBL/GenBank/DDBJ databases">
        <authorList>
            <person name="Piombo E."/>
        </authorList>
    </citation>
    <scope>NUCLEOTIDE SEQUENCE</scope>
</reference>
<comment type="subcellular location">
    <subcellularLocation>
        <location evidence="1">Membrane</location>
        <topology evidence="1">Multi-pass membrane protein</topology>
    </subcellularLocation>
</comment>
<evidence type="ECO:0000256" key="2">
    <source>
        <dbReference type="ARBA" id="ARBA00006727"/>
    </source>
</evidence>
<feature type="transmembrane region" description="Helical" evidence="3">
    <location>
        <begin position="241"/>
        <end position="264"/>
    </location>
</feature>
<keyword evidence="3" id="KW-0812">Transmembrane</keyword>
<feature type="transmembrane region" description="Helical" evidence="3">
    <location>
        <begin position="397"/>
        <end position="418"/>
    </location>
</feature>
<dbReference type="Gene3D" id="1.20.1250.20">
    <property type="entry name" value="MFS general substrate transporter like domains"/>
    <property type="match status" value="2"/>
</dbReference>
<feature type="transmembrane region" description="Helical" evidence="3">
    <location>
        <begin position="307"/>
        <end position="325"/>
    </location>
</feature>
<comment type="caution">
    <text evidence="5">The sequence shown here is derived from an EMBL/GenBank/DDBJ whole genome shotgun (WGS) entry which is preliminary data.</text>
</comment>
<proteinExistence type="inferred from homology"/>
<dbReference type="InterPro" id="IPR020846">
    <property type="entry name" value="MFS_dom"/>
</dbReference>
<dbReference type="SUPFAM" id="SSF103473">
    <property type="entry name" value="MFS general substrate transporter"/>
    <property type="match status" value="1"/>
</dbReference>
<dbReference type="InterPro" id="IPR036259">
    <property type="entry name" value="MFS_trans_sf"/>
</dbReference>
<comment type="similarity">
    <text evidence="2">Belongs to the major facilitator superfamily. Monocarboxylate porter (TC 2.A.1.13) family.</text>
</comment>
<dbReference type="PANTHER" id="PTHR11360">
    <property type="entry name" value="MONOCARBOXYLATE TRANSPORTER"/>
    <property type="match status" value="1"/>
</dbReference>
<dbReference type="InterPro" id="IPR011701">
    <property type="entry name" value="MFS"/>
</dbReference>
<feature type="transmembrane region" description="Helical" evidence="3">
    <location>
        <begin position="331"/>
        <end position="356"/>
    </location>
</feature>
<feature type="transmembrane region" description="Helical" evidence="3">
    <location>
        <begin position="276"/>
        <end position="295"/>
    </location>
</feature>
<feature type="transmembrane region" description="Helical" evidence="3">
    <location>
        <begin position="198"/>
        <end position="220"/>
    </location>
</feature>
<feature type="transmembrane region" description="Helical" evidence="3">
    <location>
        <begin position="165"/>
        <end position="186"/>
    </location>
</feature>
<dbReference type="GO" id="GO:0016020">
    <property type="term" value="C:membrane"/>
    <property type="evidence" value="ECO:0007669"/>
    <property type="project" value="UniProtKB-SubCell"/>
</dbReference>
<accession>A0A9N9VX93</accession>
<evidence type="ECO:0000313" key="5">
    <source>
        <dbReference type="EMBL" id="CAH0035315.1"/>
    </source>
</evidence>
<dbReference type="InterPro" id="IPR050327">
    <property type="entry name" value="Proton-linked_MCT"/>
</dbReference>
<dbReference type="EMBL" id="CABFNQ020000754">
    <property type="protein sequence ID" value="CAH0035315.1"/>
    <property type="molecule type" value="Genomic_DNA"/>
</dbReference>
<dbReference type="Pfam" id="PF07690">
    <property type="entry name" value="MFS_1"/>
    <property type="match status" value="1"/>
</dbReference>
<feature type="transmembrane region" description="Helical" evidence="3">
    <location>
        <begin position="138"/>
        <end position="158"/>
    </location>
</feature>
<keyword evidence="3" id="KW-0472">Membrane</keyword>
<feature type="transmembrane region" description="Helical" evidence="3">
    <location>
        <begin position="80"/>
        <end position="102"/>
    </location>
</feature>
<evidence type="ECO:0000256" key="1">
    <source>
        <dbReference type="ARBA" id="ARBA00004141"/>
    </source>
</evidence>
<organism evidence="5 6">
    <name type="scientific">Clonostachys rhizophaga</name>
    <dbReference type="NCBI Taxonomy" id="160324"/>
    <lineage>
        <taxon>Eukaryota</taxon>
        <taxon>Fungi</taxon>
        <taxon>Dikarya</taxon>
        <taxon>Ascomycota</taxon>
        <taxon>Pezizomycotina</taxon>
        <taxon>Sordariomycetes</taxon>
        <taxon>Hypocreomycetidae</taxon>
        <taxon>Hypocreales</taxon>
        <taxon>Bionectriaceae</taxon>
        <taxon>Clonostachys</taxon>
    </lineage>
</organism>
<dbReference type="OrthoDB" id="6509908at2759"/>